<evidence type="ECO:0000313" key="2">
    <source>
        <dbReference type="Proteomes" id="UP000265520"/>
    </source>
</evidence>
<dbReference type="Proteomes" id="UP000265520">
    <property type="component" value="Unassembled WGS sequence"/>
</dbReference>
<protein>
    <submittedName>
        <fullName evidence="1">Uncharacterized protein</fullName>
    </submittedName>
</protein>
<reference evidence="1 2" key="1">
    <citation type="journal article" date="2018" name="Front. Plant Sci.">
        <title>Red Clover (Trifolium pratense) and Zigzag Clover (T. medium) - A Picture of Genomic Similarities and Differences.</title>
        <authorList>
            <person name="Dluhosova J."/>
            <person name="Istvanek J."/>
            <person name="Nedelnik J."/>
            <person name="Repkova J."/>
        </authorList>
    </citation>
    <scope>NUCLEOTIDE SEQUENCE [LARGE SCALE GENOMIC DNA]</scope>
    <source>
        <strain evidence="2">cv. 10/8</strain>
        <tissue evidence="1">Leaf</tissue>
    </source>
</reference>
<comment type="caution">
    <text evidence="1">The sequence shown here is derived from an EMBL/GenBank/DDBJ whole genome shotgun (WGS) entry which is preliminary data.</text>
</comment>
<dbReference type="AlphaFoldDB" id="A0A392SPA8"/>
<name>A0A392SPA8_9FABA</name>
<keyword evidence="2" id="KW-1185">Reference proteome</keyword>
<organism evidence="1 2">
    <name type="scientific">Trifolium medium</name>
    <dbReference type="NCBI Taxonomy" id="97028"/>
    <lineage>
        <taxon>Eukaryota</taxon>
        <taxon>Viridiplantae</taxon>
        <taxon>Streptophyta</taxon>
        <taxon>Embryophyta</taxon>
        <taxon>Tracheophyta</taxon>
        <taxon>Spermatophyta</taxon>
        <taxon>Magnoliopsida</taxon>
        <taxon>eudicotyledons</taxon>
        <taxon>Gunneridae</taxon>
        <taxon>Pentapetalae</taxon>
        <taxon>rosids</taxon>
        <taxon>fabids</taxon>
        <taxon>Fabales</taxon>
        <taxon>Fabaceae</taxon>
        <taxon>Papilionoideae</taxon>
        <taxon>50 kb inversion clade</taxon>
        <taxon>NPAAA clade</taxon>
        <taxon>Hologalegina</taxon>
        <taxon>IRL clade</taxon>
        <taxon>Trifolieae</taxon>
        <taxon>Trifolium</taxon>
    </lineage>
</organism>
<dbReference type="EMBL" id="LXQA010407686">
    <property type="protein sequence ID" value="MCI49855.1"/>
    <property type="molecule type" value="Genomic_DNA"/>
</dbReference>
<proteinExistence type="predicted"/>
<sequence>VWEVLHSRREFGVVFLFVRRLTVFGALPDPGGTRGQPRSRVAVNAQSPVLQVRLILCYRGPGVWNGCMILINGMPG</sequence>
<feature type="non-terminal residue" evidence="1">
    <location>
        <position position="1"/>
    </location>
</feature>
<evidence type="ECO:0000313" key="1">
    <source>
        <dbReference type="EMBL" id="MCI49855.1"/>
    </source>
</evidence>
<accession>A0A392SPA8</accession>